<name>A0A316FZH7_9GAMM</name>
<comment type="caution">
    <text evidence="1">The sequence shown here is derived from an EMBL/GenBank/DDBJ whole genome shotgun (WGS) entry which is preliminary data.</text>
</comment>
<dbReference type="EMBL" id="QGGU01000002">
    <property type="protein sequence ID" value="PWK53969.1"/>
    <property type="molecule type" value="Genomic_DNA"/>
</dbReference>
<organism evidence="1 2">
    <name type="scientific">Pleionea mediterranea</name>
    <dbReference type="NCBI Taxonomy" id="523701"/>
    <lineage>
        <taxon>Bacteria</taxon>
        <taxon>Pseudomonadati</taxon>
        <taxon>Pseudomonadota</taxon>
        <taxon>Gammaproteobacteria</taxon>
        <taxon>Oceanospirillales</taxon>
        <taxon>Pleioneaceae</taxon>
        <taxon>Pleionea</taxon>
    </lineage>
</organism>
<dbReference type="Pfam" id="PF11746">
    <property type="entry name" value="DUF3303"/>
    <property type="match status" value="1"/>
</dbReference>
<reference evidence="1 2" key="1">
    <citation type="submission" date="2018-05" db="EMBL/GenBank/DDBJ databases">
        <title>Genomic Encyclopedia of Type Strains, Phase IV (KMG-IV): sequencing the most valuable type-strain genomes for metagenomic binning, comparative biology and taxonomic classification.</title>
        <authorList>
            <person name="Goeker M."/>
        </authorList>
    </citation>
    <scope>NUCLEOTIDE SEQUENCE [LARGE SCALE GENOMIC DNA]</scope>
    <source>
        <strain evidence="1 2">DSM 25350</strain>
    </source>
</reference>
<dbReference type="OrthoDB" id="9801877at2"/>
<keyword evidence="2" id="KW-1185">Reference proteome</keyword>
<protein>
    <submittedName>
        <fullName evidence="1">Uncharacterized protein DUF3303</fullName>
    </submittedName>
</protein>
<gene>
    <name evidence="1" type="ORF">C8D97_102361</name>
</gene>
<dbReference type="Proteomes" id="UP000245790">
    <property type="component" value="Unassembled WGS sequence"/>
</dbReference>
<sequence>MKKYMVVENFKPGLMEENYRVYNAKGRQFPEGLYYLNSWVNTEKSICFQLMESKDESLFYEWFKKWEQFVDFELYPLD</sequence>
<dbReference type="InterPro" id="IPR021734">
    <property type="entry name" value="DUF3303"/>
</dbReference>
<dbReference type="AlphaFoldDB" id="A0A316FZH7"/>
<dbReference type="RefSeq" id="WP_109762117.1">
    <property type="nucleotide sequence ID" value="NZ_QGGU01000002.1"/>
</dbReference>
<proteinExistence type="predicted"/>
<evidence type="ECO:0000313" key="2">
    <source>
        <dbReference type="Proteomes" id="UP000245790"/>
    </source>
</evidence>
<accession>A0A316FZH7</accession>
<evidence type="ECO:0000313" key="1">
    <source>
        <dbReference type="EMBL" id="PWK53969.1"/>
    </source>
</evidence>